<dbReference type="PANTHER" id="PTHR43525">
    <property type="entry name" value="PROTEIN MALY"/>
    <property type="match status" value="1"/>
</dbReference>
<dbReference type="SUPFAM" id="SSF53383">
    <property type="entry name" value="PLP-dependent transferases"/>
    <property type="match status" value="1"/>
</dbReference>
<dbReference type="GO" id="GO:0030170">
    <property type="term" value="F:pyridoxal phosphate binding"/>
    <property type="evidence" value="ECO:0007669"/>
    <property type="project" value="InterPro"/>
</dbReference>
<comment type="similarity">
    <text evidence="5">Belongs to the class-II pyridoxal-phosphate-dependent aminotransferase family. MalY/PatB cystathionine beta-lyase subfamily.</text>
</comment>
<evidence type="ECO:0000256" key="2">
    <source>
        <dbReference type="ARBA" id="ARBA00012224"/>
    </source>
</evidence>
<dbReference type="GO" id="GO:0008483">
    <property type="term" value="F:transaminase activity"/>
    <property type="evidence" value="ECO:0007669"/>
    <property type="project" value="UniProtKB-KW"/>
</dbReference>
<keyword evidence="4" id="KW-0456">Lyase</keyword>
<dbReference type="InterPro" id="IPR015421">
    <property type="entry name" value="PyrdxlP-dep_Trfase_major"/>
</dbReference>
<dbReference type="CDD" id="cd00609">
    <property type="entry name" value="AAT_like"/>
    <property type="match status" value="1"/>
</dbReference>
<organism evidence="7 8">
    <name type="scientific">Enterococcus faecalis</name>
    <name type="common">Streptococcus faecalis</name>
    <dbReference type="NCBI Taxonomy" id="1351"/>
    <lineage>
        <taxon>Bacteria</taxon>
        <taxon>Bacillati</taxon>
        <taxon>Bacillota</taxon>
        <taxon>Bacilli</taxon>
        <taxon>Lactobacillales</taxon>
        <taxon>Enterococcaceae</taxon>
        <taxon>Enterococcus</taxon>
    </lineage>
</organism>
<evidence type="ECO:0000256" key="1">
    <source>
        <dbReference type="ARBA" id="ARBA00001933"/>
    </source>
</evidence>
<keyword evidence="7" id="KW-0032">Aminotransferase</keyword>
<dbReference type="Pfam" id="PF00155">
    <property type="entry name" value="Aminotran_1_2"/>
    <property type="match status" value="1"/>
</dbReference>
<dbReference type="InterPro" id="IPR051798">
    <property type="entry name" value="Class-II_PLP-Dep_Aminotrans"/>
</dbReference>
<reference evidence="7 8" key="1">
    <citation type="submission" date="2019-02" db="EMBL/GenBank/DDBJ databases">
        <title>Bacteria dissemination in different level of health care in South Africa: the effectiveness of infections prevention and control.</title>
        <authorList>
            <person name="Shobo C."/>
            <person name="Amoako D.G."/>
            <person name="Allam M."/>
            <person name="Ismail A."/>
            <person name="Bester L.A."/>
            <person name="Essack S.Y."/>
        </authorList>
    </citation>
    <scope>NUCLEOTIDE SEQUENCE [LARGE SCALE GENOMIC DNA]</scope>
    <source>
        <strain evidence="7 8">2SIL2</strain>
    </source>
</reference>
<dbReference type="Gene3D" id="3.40.640.10">
    <property type="entry name" value="Type I PLP-dependent aspartate aminotransferase-like (Major domain)"/>
    <property type="match status" value="1"/>
</dbReference>
<evidence type="ECO:0000256" key="5">
    <source>
        <dbReference type="ARBA" id="ARBA00037974"/>
    </source>
</evidence>
<evidence type="ECO:0000256" key="4">
    <source>
        <dbReference type="ARBA" id="ARBA00023239"/>
    </source>
</evidence>
<dbReference type="InterPro" id="IPR015424">
    <property type="entry name" value="PyrdxlP-dep_Trfase"/>
</dbReference>
<dbReference type="InterPro" id="IPR015422">
    <property type="entry name" value="PyrdxlP-dep_Trfase_small"/>
</dbReference>
<comment type="caution">
    <text evidence="7">The sequence shown here is derived from an EMBL/GenBank/DDBJ whole genome shotgun (WGS) entry which is preliminary data.</text>
</comment>
<keyword evidence="7" id="KW-0808">Transferase</keyword>
<gene>
    <name evidence="7" type="ORF">EY666_16925</name>
</gene>
<dbReference type="RefSeq" id="WP_341872432.1">
    <property type="nucleotide sequence ID" value="NZ_SIYF01000530.1"/>
</dbReference>
<feature type="domain" description="Aminotransferase class I/classII large" evidence="6">
    <location>
        <begin position="17"/>
        <end position="176"/>
    </location>
</feature>
<dbReference type="Gene3D" id="3.90.1150.10">
    <property type="entry name" value="Aspartate Aminotransferase, domain 1"/>
    <property type="match status" value="1"/>
</dbReference>
<dbReference type="PANTHER" id="PTHR43525:SF1">
    <property type="entry name" value="PROTEIN MALY"/>
    <property type="match status" value="1"/>
</dbReference>
<accession>A0A4U3KPZ7</accession>
<dbReference type="EC" id="4.4.1.13" evidence="2"/>
<sequence length="197" mass="21827">DIVNKGHVHRPITQFDYKKSAIITSGTKTFNFPGLIFAYALIPDNELRDAFQLKLKNADGLSSTSILGMLATMTAYQKCGTWVDELNDYLAENQRYVKDFLQTYLPKIKVTELEATYLMWLDVSAAVPDVARLQEALVSVGKVAIMDGSIYGGNGQRFLRLNIGCSQAKLHEGLERMRQGFEAVLQKDGTASALGNN</sequence>
<comment type="cofactor">
    <cofactor evidence="1">
        <name>pyridoxal 5'-phosphate</name>
        <dbReference type="ChEBI" id="CHEBI:597326"/>
    </cofactor>
</comment>
<dbReference type="GO" id="GO:0047804">
    <property type="term" value="F:cysteine-S-conjugate beta-lyase activity"/>
    <property type="evidence" value="ECO:0007669"/>
    <property type="project" value="UniProtKB-EC"/>
</dbReference>
<dbReference type="AlphaFoldDB" id="A0A4U3KPZ7"/>
<keyword evidence="3" id="KW-0663">Pyridoxal phosphate</keyword>
<dbReference type="EMBL" id="SIYF01000530">
    <property type="protein sequence ID" value="TKK64345.1"/>
    <property type="molecule type" value="Genomic_DNA"/>
</dbReference>
<feature type="non-terminal residue" evidence="7">
    <location>
        <position position="1"/>
    </location>
</feature>
<name>A0A4U3KPZ7_ENTFL</name>
<evidence type="ECO:0000256" key="3">
    <source>
        <dbReference type="ARBA" id="ARBA00022898"/>
    </source>
</evidence>
<proteinExistence type="inferred from homology"/>
<evidence type="ECO:0000259" key="6">
    <source>
        <dbReference type="Pfam" id="PF00155"/>
    </source>
</evidence>
<dbReference type="Proteomes" id="UP000305511">
    <property type="component" value="Unassembled WGS sequence"/>
</dbReference>
<protein>
    <recommendedName>
        <fullName evidence="2">cysteine-S-conjugate beta-lyase</fullName>
        <ecNumber evidence="2">4.4.1.13</ecNumber>
    </recommendedName>
</protein>
<evidence type="ECO:0000313" key="7">
    <source>
        <dbReference type="EMBL" id="TKK64345.1"/>
    </source>
</evidence>
<evidence type="ECO:0000313" key="8">
    <source>
        <dbReference type="Proteomes" id="UP000305511"/>
    </source>
</evidence>
<dbReference type="InterPro" id="IPR004839">
    <property type="entry name" value="Aminotransferase_I/II_large"/>
</dbReference>